<accession>K6ZWX3</accession>
<evidence type="ECO:0000313" key="2">
    <source>
        <dbReference type="Proteomes" id="UP000006251"/>
    </source>
</evidence>
<name>K6ZWX3_9ALTE</name>
<organism evidence="1 2">
    <name type="scientific">Brumicola pallidula DSM 14239 = ACAM 615</name>
    <dbReference type="NCBI Taxonomy" id="1121922"/>
    <lineage>
        <taxon>Bacteria</taxon>
        <taxon>Pseudomonadati</taxon>
        <taxon>Pseudomonadota</taxon>
        <taxon>Gammaproteobacteria</taxon>
        <taxon>Alteromonadales</taxon>
        <taxon>Alteromonadaceae</taxon>
        <taxon>Brumicola</taxon>
    </lineage>
</organism>
<comment type="caution">
    <text evidence="1">The sequence shown here is derived from an EMBL/GenBank/DDBJ whole genome shotgun (WGS) entry which is preliminary data.</text>
</comment>
<proteinExistence type="predicted"/>
<sequence>MLIASGLLSLWLIDELSLMMCFIFAEQEISKSAKKLL</sequence>
<reference evidence="2" key="1">
    <citation type="journal article" date="2014" name="Environ. Microbiol.">
        <title>Comparative genomics of the marine bacterial genus Glaciecola reveals the high degree of genomic diversity and genomic characteristic for cold adaptation.</title>
        <authorList>
            <person name="Qin Q.L."/>
            <person name="Xie B.B."/>
            <person name="Yu Y."/>
            <person name="Shu Y.L."/>
            <person name="Rong J.C."/>
            <person name="Zhang Y.J."/>
            <person name="Zhao D.L."/>
            <person name="Chen X.L."/>
            <person name="Zhang X.Y."/>
            <person name="Chen B."/>
            <person name="Zhou B.C."/>
            <person name="Zhang Y.Z."/>
        </authorList>
    </citation>
    <scope>NUCLEOTIDE SEQUENCE [LARGE SCALE GENOMIC DNA]</scope>
    <source>
        <strain evidence="2">ACAM 615</strain>
    </source>
</reference>
<dbReference type="EMBL" id="BAEQ01000016">
    <property type="protein sequence ID" value="GAC27805.1"/>
    <property type="molecule type" value="Genomic_DNA"/>
</dbReference>
<keyword evidence="2" id="KW-1185">Reference proteome</keyword>
<gene>
    <name evidence="1" type="ORF">GPAL_0925</name>
</gene>
<dbReference type="Proteomes" id="UP000006251">
    <property type="component" value="Unassembled WGS sequence"/>
</dbReference>
<dbReference type="AlphaFoldDB" id="K6ZWX3"/>
<protein>
    <submittedName>
        <fullName evidence="1">Uncharacterized protein</fullName>
    </submittedName>
</protein>
<evidence type="ECO:0000313" key="1">
    <source>
        <dbReference type="EMBL" id="GAC27805.1"/>
    </source>
</evidence>